<accession>Q734J1</accession>
<dbReference type="AlphaFoldDB" id="Q734J1"/>
<proteinExistence type="predicted"/>
<dbReference type="KEGG" id="bca:BCE_3414"/>
<protein>
    <submittedName>
        <fullName evidence="1">Uncharacterized protein</fullName>
    </submittedName>
</protein>
<reference evidence="1 2" key="1">
    <citation type="journal article" date="2004" name="Nucleic Acids Res.">
        <title>The genome sequence of Bacillus cereus ATCC 10987 reveals metabolic adaptations and a large plasmid related to Bacillus anthracis pXO1.</title>
        <authorList>
            <person name="Rasko D.A."/>
            <person name="Ravel J."/>
            <person name="Okstad O.A."/>
            <person name="Helgason E."/>
            <person name="Cer R.Z."/>
            <person name="Jiang L."/>
            <person name="Shores K.A."/>
            <person name="Fouts D.E."/>
            <person name="Tourasse N.J."/>
            <person name="Angiuoli S.V."/>
            <person name="Kolonay J."/>
            <person name="Nelson W.C."/>
            <person name="Kolsto A.-B."/>
            <person name="Fraser C.M."/>
            <person name="Read T.D."/>
        </authorList>
    </citation>
    <scope>NUCLEOTIDE SEQUENCE [LARGE SCALE GENOMIC DNA]</scope>
    <source>
        <strain evidence="2">ATCC 10987 / NRS 248</strain>
    </source>
</reference>
<evidence type="ECO:0000313" key="2">
    <source>
        <dbReference type="Proteomes" id="UP000002527"/>
    </source>
</evidence>
<evidence type="ECO:0000313" key="1">
    <source>
        <dbReference type="EMBL" id="AAS42322.1"/>
    </source>
</evidence>
<organism evidence="1 2">
    <name type="scientific">Bacillus cereus (strain ATCC 10987 / NRS 248)</name>
    <dbReference type="NCBI Taxonomy" id="222523"/>
    <lineage>
        <taxon>Bacteria</taxon>
        <taxon>Bacillati</taxon>
        <taxon>Bacillota</taxon>
        <taxon>Bacilli</taxon>
        <taxon>Bacillales</taxon>
        <taxon>Bacillaceae</taxon>
        <taxon>Bacillus</taxon>
        <taxon>Bacillus cereus group</taxon>
    </lineage>
</organism>
<name>Q734J1_BACC1</name>
<sequence>MNIPYEILANQLRKQLVFLACNVVDVSIRNV</sequence>
<gene>
    <name evidence="1" type="ordered locus">BCE_3414</name>
</gene>
<dbReference type="EMBL" id="AE017194">
    <property type="protein sequence ID" value="AAS42322.1"/>
    <property type="molecule type" value="Genomic_DNA"/>
</dbReference>
<dbReference type="HOGENOM" id="CLU_3394891_0_0_9"/>
<dbReference type="Proteomes" id="UP000002527">
    <property type="component" value="Chromosome"/>
</dbReference>